<evidence type="ECO:0000313" key="3">
    <source>
        <dbReference type="Proteomes" id="UP001153328"/>
    </source>
</evidence>
<gene>
    <name evidence="2" type="ORF">SBRY_120086</name>
</gene>
<organism evidence="2 3">
    <name type="scientific">Actinacidiphila bryophytorum</name>
    <dbReference type="NCBI Taxonomy" id="1436133"/>
    <lineage>
        <taxon>Bacteria</taxon>
        <taxon>Bacillati</taxon>
        <taxon>Actinomycetota</taxon>
        <taxon>Actinomycetes</taxon>
        <taxon>Kitasatosporales</taxon>
        <taxon>Streptomycetaceae</taxon>
        <taxon>Actinacidiphila</taxon>
    </lineage>
</organism>
<feature type="compositionally biased region" description="Polar residues" evidence="1">
    <location>
        <begin position="531"/>
        <end position="548"/>
    </location>
</feature>
<dbReference type="AlphaFoldDB" id="A0A9W4E5Y2"/>
<protein>
    <recommendedName>
        <fullName evidence="4">VCBS repeat-containing protein</fullName>
    </recommendedName>
</protein>
<feature type="compositionally biased region" description="Basic and acidic residues" evidence="1">
    <location>
        <begin position="35"/>
        <end position="46"/>
    </location>
</feature>
<feature type="region of interest" description="Disordered" evidence="1">
    <location>
        <begin position="529"/>
        <end position="548"/>
    </location>
</feature>
<sequence length="1058" mass="109392">MSAGTTAAASEAAPSQSQSAEYDSEAFAEAASTGHRVEVVERREESAEVFANPDGSLTRRQYSTPVWSKLDGTWRRTDPTLVDRGDGTVAPASPVFGIAFSGGGSGPLATMTKGGKQLSLAWPTPLPAPVLDGSTAVYPAVLPDVDLRVVAEVDGFSEQLIVKTPAAAADPAVRSIKLGVSTRGVTLDDDAGDNLVAKDSDGTTVFSAAHPRMWQTPADPADPAARASAPRGPADAAPQAAPQNTASAAVAADVTGSTLTLTPDPAALSEATRFPLVIDPPFTGGHVEKWAVVYSAYPTEDYPNGSGWHSDNPADEPRVGYNGSGATRSFFAMNTNGLEGATVTDATFSVTETHSWGCDPAVAGATELWSSGGITTTPTWNTSTSLLAAKLDSDSFAHGNPTYCPGDQGHDFRSTALTNYVKQAAANSWGTLVLALKAADGYEYNQNSFKRFKNNPALEVTYNYAPTLDSVAAYEGSWNPAGDGNKKVGCGGIIGNSGIALTTKVTDKDGGKVTTDFQVTSDATGAKVSFSPHSDTVSSGQTASVTVPSGSLPSGTYHWFPNITDDEGTPATFIFNCTFTVDRQGPTATVTVTTADGADPAADKAPARTARQLKLSNPASDLAGFCYLMDRPLSVSGTRCSNGIWAAADSNHTATVTVTPTGWPASTLHVIAYDLAGNHSPYDGAAGSPGDTVSLPTLTPEHVYAAGRTPDTGLATADLPGDLTGDGYTDFVASDTDGKLRLYAGDGTGKVAAAKTVGTSGWTGALVAHRGDFAGFTSPTAAPDGYEDFVVRLGDGNLYLYPGDGLGQPMYYTRTQLPDRIGGSWANVLQLIAPGNIDQNPGDDLITIECTDGTRPCTQAKLFLYSGTQAAGGGPVQGRPFDTTPTEIGSGGWQGYTDLAVGDQNGDGADDLVARSPSTGQLFLYPGRVTANADGTHSYALGTRVLYGDPGWDPANRPLLTSPGNVQGTVTSGTVDEDGTPVTYKQFQPTPGSEYGDFWATTPASSTATVSYVDDAGTSQSTTCPTGCLLFYPGGPTWHRTPHLVGTGGWSSVITGIF</sequence>
<proteinExistence type="predicted"/>
<feature type="compositionally biased region" description="Low complexity" evidence="1">
    <location>
        <begin position="217"/>
        <end position="249"/>
    </location>
</feature>
<evidence type="ECO:0000313" key="2">
    <source>
        <dbReference type="EMBL" id="CAG7617933.1"/>
    </source>
</evidence>
<reference evidence="2" key="1">
    <citation type="submission" date="2021-06" db="EMBL/GenBank/DDBJ databases">
        <authorList>
            <person name="Arsene-Ploetze F."/>
        </authorList>
    </citation>
    <scope>NUCLEOTIDE SEQUENCE</scope>
    <source>
        <strain evidence="2">SBRY1</strain>
    </source>
</reference>
<comment type="caution">
    <text evidence="2">The sequence shown here is derived from an EMBL/GenBank/DDBJ whole genome shotgun (WGS) entry which is preliminary data.</text>
</comment>
<dbReference type="SUPFAM" id="SSF69318">
    <property type="entry name" value="Integrin alpha N-terminal domain"/>
    <property type="match status" value="1"/>
</dbReference>
<dbReference type="Proteomes" id="UP001153328">
    <property type="component" value="Unassembled WGS sequence"/>
</dbReference>
<keyword evidence="3" id="KW-1185">Reference proteome</keyword>
<name>A0A9W4E5Y2_9ACTN</name>
<feature type="region of interest" description="Disordered" evidence="1">
    <location>
        <begin position="209"/>
        <end position="249"/>
    </location>
</feature>
<evidence type="ECO:0000256" key="1">
    <source>
        <dbReference type="SAM" id="MobiDB-lite"/>
    </source>
</evidence>
<dbReference type="InterPro" id="IPR028994">
    <property type="entry name" value="Integrin_alpha_N"/>
</dbReference>
<feature type="compositionally biased region" description="Low complexity" evidence="1">
    <location>
        <begin position="1"/>
        <end position="21"/>
    </location>
</feature>
<feature type="region of interest" description="Disordered" evidence="1">
    <location>
        <begin position="1"/>
        <end position="52"/>
    </location>
</feature>
<dbReference type="EMBL" id="CAJVAX010000004">
    <property type="protein sequence ID" value="CAG7617933.1"/>
    <property type="molecule type" value="Genomic_DNA"/>
</dbReference>
<evidence type="ECO:0008006" key="4">
    <source>
        <dbReference type="Google" id="ProtNLM"/>
    </source>
</evidence>
<accession>A0A9W4E5Y2</accession>